<sequence>MARKFIRVLPEVIPESCKWVDSDVRGAKSVVDDEFVKSFNEHYSSCVSNVEGSRYRVVAPDSEDRVCHVDLESESCIFVYEAIFTKVGIRVPFTEFDIEVLKGCEIAPSQIHPNSWGFIRGFEVFEMLEESVRDFKCLYFKVVPQPGTSPFWLDGEGEHRFPLSWNEMWVDPQVSREDLSESELLFVDTLSDCWGVMSGKSSVYDKFKAHLLNKSKKSAAVVGIGSGSSKPTSLDQSIPTLSAIPDSSFAKNASATPSPPIQSAPEVDKTTKEPPQSRKRKAPEPKIPMDGENFIKNLEAVTRSSIKAAAICQAATNKMKGSIIVPEGEVGKLRDRVKVVEAEKRVIEGEKSELSSKVTRLEARLSLETQDLNSAREQLKKLEKEKSEGDEKYKRLYAEYKLKVEDNQRLEAELQVAQDTCDKFSSDAMFLAEEVANNLKGQIKVLFPDFDTDQIGPNHKVIDGIIVPPEPPTDEQPDTEEEEITPEPISVIIPTSDAAPTSENMPISENSPEVQPTTSDLPPTPPN</sequence>
<reference evidence="3 4" key="1">
    <citation type="journal article" date="2023" name="Plants (Basel)">
        <title>Bridging the Gap: Combining Genomics and Transcriptomics Approaches to Understand Stylosanthes scabra, an Orphan Legume from the Brazilian Caatinga.</title>
        <authorList>
            <person name="Ferreira-Neto J.R.C."/>
            <person name="da Silva M.D."/>
            <person name="Binneck E."/>
            <person name="de Melo N.F."/>
            <person name="da Silva R.H."/>
            <person name="de Melo A.L.T.M."/>
            <person name="Pandolfi V."/>
            <person name="Bustamante F.O."/>
            <person name="Brasileiro-Vidal A.C."/>
            <person name="Benko-Iseppon A.M."/>
        </authorList>
    </citation>
    <scope>NUCLEOTIDE SEQUENCE [LARGE SCALE GENOMIC DNA]</scope>
    <source>
        <tissue evidence="3">Leaves</tissue>
    </source>
</reference>
<gene>
    <name evidence="3" type="ORF">PIB30_039738</name>
</gene>
<dbReference type="PANTHER" id="PTHR31099">
    <property type="entry name" value="OS06G0165300 PROTEIN"/>
    <property type="match status" value="1"/>
</dbReference>
<keyword evidence="1" id="KW-0175">Coiled coil</keyword>
<evidence type="ECO:0000256" key="1">
    <source>
        <dbReference type="SAM" id="Coils"/>
    </source>
</evidence>
<accession>A0ABU6SEA8</accession>
<organism evidence="3 4">
    <name type="scientific">Stylosanthes scabra</name>
    <dbReference type="NCBI Taxonomy" id="79078"/>
    <lineage>
        <taxon>Eukaryota</taxon>
        <taxon>Viridiplantae</taxon>
        <taxon>Streptophyta</taxon>
        <taxon>Embryophyta</taxon>
        <taxon>Tracheophyta</taxon>
        <taxon>Spermatophyta</taxon>
        <taxon>Magnoliopsida</taxon>
        <taxon>eudicotyledons</taxon>
        <taxon>Gunneridae</taxon>
        <taxon>Pentapetalae</taxon>
        <taxon>rosids</taxon>
        <taxon>fabids</taxon>
        <taxon>Fabales</taxon>
        <taxon>Fabaceae</taxon>
        <taxon>Papilionoideae</taxon>
        <taxon>50 kb inversion clade</taxon>
        <taxon>dalbergioids sensu lato</taxon>
        <taxon>Dalbergieae</taxon>
        <taxon>Pterocarpus clade</taxon>
        <taxon>Stylosanthes</taxon>
    </lineage>
</organism>
<evidence type="ECO:0000313" key="3">
    <source>
        <dbReference type="EMBL" id="MED6134736.1"/>
    </source>
</evidence>
<dbReference type="Gene3D" id="1.20.5.340">
    <property type="match status" value="1"/>
</dbReference>
<dbReference type="PANTHER" id="PTHR31099:SF49">
    <property type="entry name" value="MYOSIN HEAVY CHAIN-LIKE PROTEIN"/>
    <property type="match status" value="1"/>
</dbReference>
<feature type="compositionally biased region" description="Polar residues" evidence="2">
    <location>
        <begin position="498"/>
        <end position="521"/>
    </location>
</feature>
<feature type="region of interest" description="Disordered" evidence="2">
    <location>
        <begin position="248"/>
        <end position="291"/>
    </location>
</feature>
<dbReference type="Proteomes" id="UP001341840">
    <property type="component" value="Unassembled WGS sequence"/>
</dbReference>
<comment type="caution">
    <text evidence="3">The sequence shown here is derived from an EMBL/GenBank/DDBJ whole genome shotgun (WGS) entry which is preliminary data.</text>
</comment>
<feature type="compositionally biased region" description="Basic and acidic residues" evidence="2">
    <location>
        <begin position="266"/>
        <end position="289"/>
    </location>
</feature>
<evidence type="ECO:0000313" key="4">
    <source>
        <dbReference type="Proteomes" id="UP001341840"/>
    </source>
</evidence>
<proteinExistence type="predicted"/>
<evidence type="ECO:0000256" key="2">
    <source>
        <dbReference type="SAM" id="MobiDB-lite"/>
    </source>
</evidence>
<protein>
    <submittedName>
        <fullName evidence="3">Uncharacterized protein</fullName>
    </submittedName>
</protein>
<feature type="compositionally biased region" description="Low complexity" evidence="2">
    <location>
        <begin position="486"/>
        <end position="496"/>
    </location>
</feature>
<feature type="compositionally biased region" description="Acidic residues" evidence="2">
    <location>
        <begin position="472"/>
        <end position="485"/>
    </location>
</feature>
<name>A0ABU6SEA8_9FABA</name>
<dbReference type="EMBL" id="JASCZI010060626">
    <property type="protein sequence ID" value="MED6134736.1"/>
    <property type="molecule type" value="Genomic_DNA"/>
</dbReference>
<keyword evidence="4" id="KW-1185">Reference proteome</keyword>
<feature type="region of interest" description="Disordered" evidence="2">
    <location>
        <begin position="466"/>
        <end position="527"/>
    </location>
</feature>
<feature type="coiled-coil region" evidence="1">
    <location>
        <begin position="344"/>
        <end position="427"/>
    </location>
</feature>